<proteinExistence type="predicted"/>
<evidence type="ECO:0000313" key="3">
    <source>
        <dbReference type="EMBL" id="KAK2964858.1"/>
    </source>
</evidence>
<dbReference type="Pfam" id="PF05450">
    <property type="entry name" value="Nicastrin"/>
    <property type="match status" value="1"/>
</dbReference>
<evidence type="ECO:0000256" key="1">
    <source>
        <dbReference type="SAM" id="MobiDB-lite"/>
    </source>
</evidence>
<dbReference type="Proteomes" id="UP001281761">
    <property type="component" value="Unassembled WGS sequence"/>
</dbReference>
<evidence type="ECO:0000256" key="2">
    <source>
        <dbReference type="SAM" id="Phobius"/>
    </source>
</evidence>
<dbReference type="PANTHER" id="PTHR21092:SF0">
    <property type="entry name" value="NICASTRIN"/>
    <property type="match status" value="1"/>
</dbReference>
<organism evidence="3 4">
    <name type="scientific">Blattamonas nauphoetae</name>
    <dbReference type="NCBI Taxonomy" id="2049346"/>
    <lineage>
        <taxon>Eukaryota</taxon>
        <taxon>Metamonada</taxon>
        <taxon>Preaxostyla</taxon>
        <taxon>Oxymonadida</taxon>
        <taxon>Blattamonas</taxon>
    </lineage>
</organism>
<feature type="region of interest" description="Disordered" evidence="1">
    <location>
        <begin position="169"/>
        <end position="198"/>
    </location>
</feature>
<evidence type="ECO:0000313" key="4">
    <source>
        <dbReference type="Proteomes" id="UP001281761"/>
    </source>
</evidence>
<keyword evidence="4" id="KW-1185">Reference proteome</keyword>
<dbReference type="PANTHER" id="PTHR21092">
    <property type="entry name" value="NICASTRIN"/>
    <property type="match status" value="1"/>
</dbReference>
<dbReference type="SUPFAM" id="SSF53187">
    <property type="entry name" value="Zn-dependent exopeptidases"/>
    <property type="match status" value="1"/>
</dbReference>
<evidence type="ECO:0008006" key="5">
    <source>
        <dbReference type="Google" id="ProtNLM"/>
    </source>
</evidence>
<dbReference type="Gene3D" id="3.40.630.10">
    <property type="entry name" value="Zn peptidases"/>
    <property type="match status" value="1"/>
</dbReference>
<dbReference type="EMBL" id="JARBJD010000001">
    <property type="protein sequence ID" value="KAK2964858.1"/>
    <property type="molecule type" value="Genomic_DNA"/>
</dbReference>
<protein>
    <recommendedName>
        <fullName evidence="5">Nicastrin</fullName>
    </recommendedName>
</protein>
<keyword evidence="2" id="KW-0472">Membrane</keyword>
<gene>
    <name evidence="3" type="ORF">BLNAU_158</name>
</gene>
<sequence length="570" mass="62447">MEPRRKPTPRVEAVKHNQNNAFSSNRPLIRMSVSDTVVGSGNAFRCFNENECEPLNDRVLYGTIGPINNTTRYVFLTAPMDTRTPFSGFARGASAEVSSTAALLGAIQTISEFIHAKANASGLDPNTEITNPSFFSRTLAFGFFPGTNFGNFGAKKFLCNIYLRNKPTANHQSNEPTFNNQSTTRASLRKHRSSSSEKINKRVKAKWLMDRFSEEKAGIENNDPLTQISRASDYANLTVDRIDSLISIGHLSIPTPPSKTTKLFIHAEHTADSTALQATMKNAADAAKTKLAMTIDTETVSTLLTPGIPPSPAGAFVQEREDIPTVHLATHGPTFDMPYYHSHLDRFYNLDAICDASTLAARTALVQLGIPSAEVDVSNISANCTEIGLFMDCQIDNPNCSLIKERFQINTLPADDFLTHDTSTIPQLVYTSHVSLSSALTGRLLQNYTGRIGGSCTKTSDCKTGESCEFGKCVYTPLAFHTVYSPRIAFSSSIDDWVLTNQCSRDSSKNDDDEPLWMVSGLSGVEFMLGITAPAFLETTILVVGIVVFILLIGLVIVLRCFFNKKMKKA</sequence>
<name>A0ABQ9YM71_9EUKA</name>
<keyword evidence="2" id="KW-1133">Transmembrane helix</keyword>
<feature type="compositionally biased region" description="Polar residues" evidence="1">
    <location>
        <begin position="169"/>
        <end position="186"/>
    </location>
</feature>
<reference evidence="3 4" key="1">
    <citation type="journal article" date="2022" name="bioRxiv">
        <title>Genomics of Preaxostyla Flagellates Illuminates Evolutionary Transitions and the Path Towards Mitochondrial Loss.</title>
        <authorList>
            <person name="Novak L.V.F."/>
            <person name="Treitli S.C."/>
            <person name="Pyrih J."/>
            <person name="Halakuc P."/>
            <person name="Pipaliya S.V."/>
            <person name="Vacek V."/>
            <person name="Brzon O."/>
            <person name="Soukal P."/>
            <person name="Eme L."/>
            <person name="Dacks J.B."/>
            <person name="Karnkowska A."/>
            <person name="Elias M."/>
            <person name="Hampl V."/>
        </authorList>
    </citation>
    <scope>NUCLEOTIDE SEQUENCE [LARGE SCALE GENOMIC DNA]</scope>
    <source>
        <strain evidence="3">NAU3</strain>
        <tissue evidence="3">Gut</tissue>
    </source>
</reference>
<comment type="caution">
    <text evidence="3">The sequence shown here is derived from an EMBL/GenBank/DDBJ whole genome shotgun (WGS) entry which is preliminary data.</text>
</comment>
<keyword evidence="2" id="KW-0812">Transmembrane</keyword>
<dbReference type="InterPro" id="IPR008710">
    <property type="entry name" value="Nicastrin"/>
</dbReference>
<accession>A0ABQ9YM71</accession>
<feature type="transmembrane region" description="Helical" evidence="2">
    <location>
        <begin position="542"/>
        <end position="563"/>
    </location>
</feature>